<dbReference type="InterPro" id="IPR017907">
    <property type="entry name" value="Znf_RING_CS"/>
</dbReference>
<feature type="region of interest" description="Disordered" evidence="12">
    <location>
        <begin position="388"/>
        <end position="421"/>
    </location>
</feature>
<keyword evidence="8 11" id="KW-0862">Zinc</keyword>
<organism evidence="14 15">
    <name type="scientific">Trapa natans</name>
    <name type="common">Water chestnut</name>
    <dbReference type="NCBI Taxonomy" id="22666"/>
    <lineage>
        <taxon>Eukaryota</taxon>
        <taxon>Viridiplantae</taxon>
        <taxon>Streptophyta</taxon>
        <taxon>Embryophyta</taxon>
        <taxon>Tracheophyta</taxon>
        <taxon>Spermatophyta</taxon>
        <taxon>Magnoliopsida</taxon>
        <taxon>eudicotyledons</taxon>
        <taxon>Gunneridae</taxon>
        <taxon>Pentapetalae</taxon>
        <taxon>rosids</taxon>
        <taxon>malvids</taxon>
        <taxon>Myrtales</taxon>
        <taxon>Lythraceae</taxon>
        <taxon>Trapa</taxon>
    </lineage>
</organism>
<evidence type="ECO:0000313" key="14">
    <source>
        <dbReference type="EMBL" id="KAK4798418.1"/>
    </source>
</evidence>
<dbReference type="InterPro" id="IPR018957">
    <property type="entry name" value="Znf_C3HC4_RING-type"/>
</dbReference>
<dbReference type="Pfam" id="PF00097">
    <property type="entry name" value="zf-C3HC4"/>
    <property type="match status" value="1"/>
</dbReference>
<dbReference type="Proteomes" id="UP001346149">
    <property type="component" value="Unassembled WGS sequence"/>
</dbReference>
<dbReference type="PROSITE" id="PS50089">
    <property type="entry name" value="ZF_RING_2"/>
    <property type="match status" value="1"/>
</dbReference>
<comment type="domain">
    <text evidence="11">The RING-type zinc finger domain is responsible for E3 ligase activity.</text>
</comment>
<dbReference type="EMBL" id="JAXQNO010000005">
    <property type="protein sequence ID" value="KAK4798418.1"/>
    <property type="molecule type" value="Genomic_DNA"/>
</dbReference>
<evidence type="ECO:0000256" key="2">
    <source>
        <dbReference type="ARBA" id="ARBA00004308"/>
    </source>
</evidence>
<keyword evidence="6 10" id="KW-0863">Zinc-finger</keyword>
<dbReference type="SMART" id="SM00184">
    <property type="entry name" value="RING"/>
    <property type="match status" value="1"/>
</dbReference>
<accession>A0AAN7LYC6</accession>
<comment type="subcellular location">
    <subcellularLocation>
        <location evidence="2">Endomembrane system</location>
    </subcellularLocation>
    <subcellularLocation>
        <location evidence="11">Endoplasmic reticulum membrane</location>
        <topology evidence="11">Single-pass type IV membrane protein</topology>
    </subcellularLocation>
</comment>
<evidence type="ECO:0000256" key="9">
    <source>
        <dbReference type="ARBA" id="ARBA00023136"/>
    </source>
</evidence>
<evidence type="ECO:0000256" key="7">
    <source>
        <dbReference type="ARBA" id="ARBA00022786"/>
    </source>
</evidence>
<feature type="compositionally biased region" description="Low complexity" evidence="12">
    <location>
        <begin position="10"/>
        <end position="30"/>
    </location>
</feature>
<dbReference type="PROSITE" id="PS00518">
    <property type="entry name" value="ZF_RING_1"/>
    <property type="match status" value="1"/>
</dbReference>
<dbReference type="AlphaFoldDB" id="A0AAN7LYC6"/>
<evidence type="ECO:0000256" key="12">
    <source>
        <dbReference type="SAM" id="MobiDB-lite"/>
    </source>
</evidence>
<keyword evidence="9" id="KW-0472">Membrane</keyword>
<evidence type="ECO:0000256" key="6">
    <source>
        <dbReference type="ARBA" id="ARBA00022771"/>
    </source>
</evidence>
<evidence type="ECO:0000256" key="3">
    <source>
        <dbReference type="ARBA" id="ARBA00004906"/>
    </source>
</evidence>
<dbReference type="GO" id="GO:0061630">
    <property type="term" value="F:ubiquitin protein ligase activity"/>
    <property type="evidence" value="ECO:0007669"/>
    <property type="project" value="UniProtKB-UniRule"/>
</dbReference>
<evidence type="ECO:0000256" key="10">
    <source>
        <dbReference type="PROSITE-ProRule" id="PRU00175"/>
    </source>
</evidence>
<dbReference type="GO" id="GO:0005789">
    <property type="term" value="C:endoplasmic reticulum membrane"/>
    <property type="evidence" value="ECO:0007669"/>
    <property type="project" value="UniProtKB-SubCell"/>
</dbReference>
<keyword evidence="5 11" id="KW-0479">Metal-binding</keyword>
<keyword evidence="15" id="KW-1185">Reference proteome</keyword>
<keyword evidence="4 11" id="KW-0808">Transferase</keyword>
<dbReference type="GO" id="GO:0008270">
    <property type="term" value="F:zinc ion binding"/>
    <property type="evidence" value="ECO:0007669"/>
    <property type="project" value="UniProtKB-KW"/>
</dbReference>
<evidence type="ECO:0000313" key="15">
    <source>
        <dbReference type="Proteomes" id="UP001346149"/>
    </source>
</evidence>
<protein>
    <recommendedName>
        <fullName evidence="11">E3 ubiquitin-protein ligase RMA</fullName>
        <ecNumber evidence="11">2.3.2.27</ecNumber>
    </recommendedName>
    <alternativeName>
        <fullName evidence="11">Protein RING membrane-anchor</fullName>
    </alternativeName>
    <alternativeName>
        <fullName evidence="11">RING-type E3 ubiquitin transferase RMA</fullName>
    </alternativeName>
</protein>
<dbReference type="InterPro" id="IPR045103">
    <property type="entry name" value="RNF5/RNF185-like"/>
</dbReference>
<comment type="pathway">
    <text evidence="3 11">Protein modification; protein ubiquitination.</text>
</comment>
<proteinExistence type="predicted"/>
<comment type="function">
    <text evidence="11">E3 ubiquitin-protein ligase.</text>
</comment>
<comment type="catalytic activity">
    <reaction evidence="1 11">
        <text>S-ubiquitinyl-[E2 ubiquitin-conjugating enzyme]-L-cysteine + [acceptor protein]-L-lysine = [E2 ubiquitin-conjugating enzyme]-L-cysteine + N(6)-ubiquitinyl-[acceptor protein]-L-lysine.</text>
        <dbReference type="EC" id="2.3.2.27"/>
    </reaction>
</comment>
<dbReference type="CDD" id="cd16745">
    <property type="entry name" value="RING-HC_AtRMA-like"/>
    <property type="match status" value="1"/>
</dbReference>
<evidence type="ECO:0000256" key="5">
    <source>
        <dbReference type="ARBA" id="ARBA00022723"/>
    </source>
</evidence>
<keyword evidence="11" id="KW-0256">Endoplasmic reticulum</keyword>
<dbReference type="Gene3D" id="3.30.40.10">
    <property type="entry name" value="Zinc/RING finger domain, C3HC4 (zinc finger)"/>
    <property type="match status" value="1"/>
</dbReference>
<dbReference type="EC" id="2.3.2.27" evidence="11"/>
<name>A0AAN7LYC6_TRANT</name>
<comment type="caution">
    <text evidence="14">The sequence shown here is derived from an EMBL/GenBank/DDBJ whole genome shotgun (WGS) entry which is preliminary data.</text>
</comment>
<evidence type="ECO:0000256" key="8">
    <source>
        <dbReference type="ARBA" id="ARBA00022833"/>
    </source>
</evidence>
<evidence type="ECO:0000256" key="11">
    <source>
        <dbReference type="RuleBase" id="RU369090"/>
    </source>
</evidence>
<dbReference type="GO" id="GO:0006511">
    <property type="term" value="P:ubiquitin-dependent protein catabolic process"/>
    <property type="evidence" value="ECO:0007669"/>
    <property type="project" value="UniProtKB-UniRule"/>
</dbReference>
<feature type="region of interest" description="Disordered" evidence="12">
    <location>
        <begin position="1"/>
        <end position="30"/>
    </location>
</feature>
<evidence type="ECO:0000256" key="4">
    <source>
        <dbReference type="ARBA" id="ARBA00022679"/>
    </source>
</evidence>
<keyword evidence="7 11" id="KW-0833">Ubl conjugation pathway</keyword>
<gene>
    <name evidence="14" type="ORF">SAY86_030744</name>
</gene>
<feature type="compositionally biased region" description="Basic and acidic residues" evidence="12">
    <location>
        <begin position="397"/>
        <end position="411"/>
    </location>
</feature>
<dbReference type="InterPro" id="IPR013083">
    <property type="entry name" value="Znf_RING/FYVE/PHD"/>
</dbReference>
<evidence type="ECO:0000259" key="13">
    <source>
        <dbReference type="PROSITE" id="PS50089"/>
    </source>
</evidence>
<reference evidence="14 15" key="1">
    <citation type="journal article" date="2023" name="Hortic Res">
        <title>Pangenome of water caltrop reveals structural variations and asymmetric subgenome divergence after allopolyploidization.</title>
        <authorList>
            <person name="Zhang X."/>
            <person name="Chen Y."/>
            <person name="Wang L."/>
            <person name="Yuan Y."/>
            <person name="Fang M."/>
            <person name="Shi L."/>
            <person name="Lu R."/>
            <person name="Comes H.P."/>
            <person name="Ma Y."/>
            <person name="Chen Y."/>
            <person name="Huang G."/>
            <person name="Zhou Y."/>
            <person name="Zheng Z."/>
            <person name="Qiu Y."/>
        </authorList>
    </citation>
    <scope>NUCLEOTIDE SEQUENCE [LARGE SCALE GENOMIC DNA]</scope>
    <source>
        <strain evidence="14">F231</strain>
    </source>
</reference>
<dbReference type="InterPro" id="IPR001841">
    <property type="entry name" value="Znf_RING"/>
</dbReference>
<evidence type="ECO:0000256" key="1">
    <source>
        <dbReference type="ARBA" id="ARBA00000900"/>
    </source>
</evidence>
<feature type="domain" description="RING-type" evidence="13">
    <location>
        <begin position="139"/>
        <end position="180"/>
    </location>
</feature>
<dbReference type="SUPFAM" id="SSF57850">
    <property type="entry name" value="RING/U-box"/>
    <property type="match status" value="1"/>
</dbReference>
<dbReference type="PANTHER" id="PTHR12313">
    <property type="entry name" value="E3 UBIQUITIN-PROTEIN LIGASE RNF5-RELATED"/>
    <property type="match status" value="1"/>
</dbReference>
<sequence>MAEETSNAMNLDLNLGPSPSPDLGSGSMPGEDLSLDECIDEPIHRLRDAARHRVPQRWRRQQVLIPPGVHSIPVDLNELMVNFANGTTLHAGEGSAAAGQSTNVVPKSCENNTGFAEDGETDKDNVVKGGGKNGSFFDCNICLDLTRDPVVTSCGHLFCWPCLYQWLHAREDVKECPVCKEQVTDKNVTPIYGRGNYGLRPADDPGMKIPPRPHAHRVESLRQTIQRTSLNFPIEEMIRRLGSRFGLTRDLIPPLETDSTLETVSRTSSLIDRFLLARGMRNREQNPILPSGDGVDLAQAAATNLEGSEIRRLHSILLRRSQSHRNALSLSSTLTADRLVEAYYRNHNLGRNQDQPPPVDDRDSFSSIAAVINSESQVDTAIEIDSLVSHSSSTSRRRSDISRAPDLDNGHSRAPRRRRLN</sequence>